<organism evidence="1">
    <name type="scientific">Siphoviridae sp. ctZE52</name>
    <dbReference type="NCBI Taxonomy" id="2825557"/>
    <lineage>
        <taxon>Viruses</taxon>
        <taxon>Duplodnaviria</taxon>
        <taxon>Heunggongvirae</taxon>
        <taxon>Uroviricota</taxon>
        <taxon>Caudoviricetes</taxon>
    </lineage>
</organism>
<dbReference type="EMBL" id="BK015320">
    <property type="protein sequence ID" value="DAE01196.1"/>
    <property type="molecule type" value="Genomic_DNA"/>
</dbReference>
<sequence>MNKVEIFYKKVIEAVCKECGTDPVMMFSNNKERNVDARGVAITTLADLKLSDNIISDLTGMTRQAVNRMRNLYPDRIRRSYFLRGVLESVKEKLAIEILYIRELF</sequence>
<protein>
    <submittedName>
        <fullName evidence="1">Chromosomal replication initiator protein</fullName>
    </submittedName>
</protein>
<evidence type="ECO:0000313" key="1">
    <source>
        <dbReference type="EMBL" id="DAE01196.1"/>
    </source>
</evidence>
<proteinExistence type="predicted"/>
<name>A0A8S5P4S9_9CAUD</name>
<accession>A0A8S5P4S9</accession>
<reference evidence="1" key="1">
    <citation type="journal article" date="2021" name="Proc. Natl. Acad. Sci. U.S.A.">
        <title>A Catalog of Tens of Thousands of Viruses from Human Metagenomes Reveals Hidden Associations with Chronic Diseases.</title>
        <authorList>
            <person name="Tisza M.J."/>
            <person name="Buck C.B."/>
        </authorList>
    </citation>
    <scope>NUCLEOTIDE SEQUENCE</scope>
    <source>
        <strain evidence="1">CtZE52</strain>
    </source>
</reference>